<evidence type="ECO:0000259" key="3">
    <source>
        <dbReference type="Pfam" id="PF08541"/>
    </source>
</evidence>
<gene>
    <name evidence="5" type="ORF">CDA63_16620</name>
</gene>
<dbReference type="InterPro" id="IPR016039">
    <property type="entry name" value="Thiolase-like"/>
</dbReference>
<dbReference type="CDD" id="cd00830">
    <property type="entry name" value="KAS_III"/>
    <property type="match status" value="1"/>
</dbReference>
<dbReference type="Pfam" id="PF08545">
    <property type="entry name" value="ACP_syn_III"/>
    <property type="match status" value="1"/>
</dbReference>
<evidence type="ECO:0000256" key="2">
    <source>
        <dbReference type="ARBA" id="ARBA00023315"/>
    </source>
</evidence>
<dbReference type="Gene3D" id="3.40.47.10">
    <property type="match status" value="2"/>
</dbReference>
<sequence length="366" mass="39814">MRKTFHSIIAGTGSYLPTRVVKNEAFIDADFFDGEGQRLDKPGAEIVERFAQITDIRERRYATPDQVASDLAFLAAQALFDSCPTTDPEQLDYLLVAHNFGDITETNRRSDFVPSLAARVKHKLGIQNPHTVAYDLPFGCPGWLQGVIQADYYLRSGDAKRVLVIGAETLSRVCDPHDRDSMIYSDGAGAVLFEARETGPDDEPVGILSHGSRSDTVQAAHLLRMATSRNPAYTGDELFLQMEGRKLYEYALKTVPQAIKDCLDKAGLGIADMSKLLIHQANGKMDEAILKRLYGLYGDTPAPAGVMPMTISWLGNSSVATLPTLLDLITRGQLAGSTITPGDVIVFASVGAGMNCNAVVYRVPSE</sequence>
<dbReference type="Pfam" id="PF08541">
    <property type="entry name" value="ACP_syn_III_C"/>
    <property type="match status" value="1"/>
</dbReference>
<evidence type="ECO:0000259" key="4">
    <source>
        <dbReference type="Pfam" id="PF08545"/>
    </source>
</evidence>
<keyword evidence="2" id="KW-0012">Acyltransferase</keyword>
<dbReference type="PANTHER" id="PTHR34069:SF3">
    <property type="entry name" value="ACYL-COA:ACYL-COA ALKYLTRANSFERASE"/>
    <property type="match status" value="1"/>
</dbReference>
<dbReference type="Proteomes" id="UP000197277">
    <property type="component" value="Unassembled WGS sequence"/>
</dbReference>
<dbReference type="GO" id="GO:0006633">
    <property type="term" value="P:fatty acid biosynthetic process"/>
    <property type="evidence" value="ECO:0007669"/>
    <property type="project" value="InterPro"/>
</dbReference>
<dbReference type="PANTHER" id="PTHR34069">
    <property type="entry name" value="3-OXOACYL-[ACYL-CARRIER-PROTEIN] SYNTHASE 3"/>
    <property type="match status" value="1"/>
</dbReference>
<evidence type="ECO:0000313" key="5">
    <source>
        <dbReference type="EMBL" id="OWP61984.1"/>
    </source>
</evidence>
<accession>A0A246FHI9</accession>
<dbReference type="InterPro" id="IPR013747">
    <property type="entry name" value="ACP_syn_III_C"/>
</dbReference>
<dbReference type="GO" id="GO:0044550">
    <property type="term" value="P:secondary metabolite biosynthetic process"/>
    <property type="evidence" value="ECO:0007669"/>
    <property type="project" value="TreeGrafter"/>
</dbReference>
<feature type="domain" description="Beta-ketoacyl-[acyl-carrier-protein] synthase III N-terminal" evidence="4">
    <location>
        <begin position="134"/>
        <end position="197"/>
    </location>
</feature>
<keyword evidence="1" id="KW-0808">Transferase</keyword>
<proteinExistence type="predicted"/>
<organism evidence="5 6">
    <name type="scientific">Hymenobacter amundsenii</name>
    <dbReference type="NCBI Taxonomy" id="2006685"/>
    <lineage>
        <taxon>Bacteria</taxon>
        <taxon>Pseudomonadati</taxon>
        <taxon>Bacteroidota</taxon>
        <taxon>Cytophagia</taxon>
        <taxon>Cytophagales</taxon>
        <taxon>Hymenobacteraceae</taxon>
        <taxon>Hymenobacter</taxon>
    </lineage>
</organism>
<evidence type="ECO:0000256" key="1">
    <source>
        <dbReference type="ARBA" id="ARBA00022679"/>
    </source>
</evidence>
<comment type="caution">
    <text evidence="5">The sequence shown here is derived from an EMBL/GenBank/DDBJ whole genome shotgun (WGS) entry which is preliminary data.</text>
</comment>
<keyword evidence="6" id="KW-1185">Reference proteome</keyword>
<evidence type="ECO:0000313" key="6">
    <source>
        <dbReference type="Proteomes" id="UP000197277"/>
    </source>
</evidence>
<dbReference type="GO" id="GO:0004315">
    <property type="term" value="F:3-oxoacyl-[acyl-carrier-protein] synthase activity"/>
    <property type="evidence" value="ECO:0007669"/>
    <property type="project" value="InterPro"/>
</dbReference>
<dbReference type="SUPFAM" id="SSF53901">
    <property type="entry name" value="Thiolase-like"/>
    <property type="match status" value="1"/>
</dbReference>
<protein>
    <submittedName>
        <fullName evidence="5">3-oxoacyl-ACP synthase</fullName>
    </submittedName>
</protein>
<dbReference type="InterPro" id="IPR013751">
    <property type="entry name" value="ACP_syn_III_N"/>
</dbReference>
<dbReference type="AlphaFoldDB" id="A0A246FHI9"/>
<reference evidence="5 6" key="1">
    <citation type="submission" date="2017-06" db="EMBL/GenBank/DDBJ databases">
        <title>Hymenobacter amundsenii sp. nov. isolated from regoliths in Antarctica.</title>
        <authorList>
            <person name="Sedlacek I."/>
            <person name="Kralova S."/>
            <person name="Pantucek R."/>
            <person name="Svec P."/>
            <person name="Holochova P."/>
            <person name="Stankova E."/>
            <person name="Vrbovska V."/>
            <person name="Busse H.-J."/>
        </authorList>
    </citation>
    <scope>NUCLEOTIDE SEQUENCE [LARGE SCALE GENOMIC DNA]</scope>
    <source>
        <strain evidence="5 6">CCM 8682</strain>
    </source>
</reference>
<feature type="domain" description="Beta-ketoacyl-[acyl-carrier-protein] synthase III C-terminal" evidence="3">
    <location>
        <begin position="263"/>
        <end position="362"/>
    </location>
</feature>
<dbReference type="RefSeq" id="WP_088465586.1">
    <property type="nucleotide sequence ID" value="NZ_NIRR01000036.1"/>
</dbReference>
<dbReference type="EMBL" id="NIRR01000036">
    <property type="protein sequence ID" value="OWP61984.1"/>
    <property type="molecule type" value="Genomic_DNA"/>
</dbReference>
<dbReference type="OrthoDB" id="5171393at2"/>
<name>A0A246FHI9_9BACT</name>